<gene>
    <name evidence="1" type="ORF">LNAOJCKE_3256</name>
</gene>
<dbReference type="Proteomes" id="UP001055039">
    <property type="component" value="Unassembled WGS sequence"/>
</dbReference>
<proteinExistence type="predicted"/>
<protein>
    <submittedName>
        <fullName evidence="1">Uncharacterized protein</fullName>
    </submittedName>
</protein>
<reference evidence="1" key="1">
    <citation type="journal article" date="2021" name="Front. Microbiol.">
        <title>Comprehensive Comparative Genomics and Phenotyping of Methylobacterium Species.</title>
        <authorList>
            <person name="Alessa O."/>
            <person name="Ogura Y."/>
            <person name="Fujitani Y."/>
            <person name="Takami H."/>
            <person name="Hayashi T."/>
            <person name="Sahin N."/>
            <person name="Tani A."/>
        </authorList>
    </citation>
    <scope>NUCLEOTIDE SEQUENCE</scope>
    <source>
        <strain evidence="1">NBRC 15686</strain>
    </source>
</reference>
<organism evidence="1 2">
    <name type="scientific">Methylorubrum aminovorans</name>
    <dbReference type="NCBI Taxonomy" id="269069"/>
    <lineage>
        <taxon>Bacteria</taxon>
        <taxon>Pseudomonadati</taxon>
        <taxon>Pseudomonadota</taxon>
        <taxon>Alphaproteobacteria</taxon>
        <taxon>Hyphomicrobiales</taxon>
        <taxon>Methylobacteriaceae</taxon>
        <taxon>Methylorubrum</taxon>
    </lineage>
</organism>
<evidence type="ECO:0000313" key="2">
    <source>
        <dbReference type="Proteomes" id="UP001055039"/>
    </source>
</evidence>
<keyword evidence="2" id="KW-1185">Reference proteome</keyword>
<reference evidence="1" key="2">
    <citation type="submission" date="2021-08" db="EMBL/GenBank/DDBJ databases">
        <authorList>
            <person name="Tani A."/>
            <person name="Ola A."/>
            <person name="Ogura Y."/>
            <person name="Katsura K."/>
            <person name="Hayashi T."/>
        </authorList>
    </citation>
    <scope>NUCLEOTIDE SEQUENCE</scope>
    <source>
        <strain evidence="1">NBRC 15686</strain>
    </source>
</reference>
<sequence>MIALIVLAAAIANVTLVVMLAERFGSEGGMHVSAGEMTSIQATHRAPATAVRLANENTIVGATKIAA</sequence>
<name>A0ABQ4UGW6_9HYPH</name>
<dbReference type="RefSeq" id="WP_238225591.1">
    <property type="nucleotide sequence ID" value="NZ_BAAADH010000007.1"/>
</dbReference>
<accession>A0ABQ4UGW6</accession>
<comment type="caution">
    <text evidence="1">The sequence shown here is derived from an EMBL/GenBank/DDBJ whole genome shotgun (WGS) entry which is preliminary data.</text>
</comment>
<dbReference type="EMBL" id="BPRC01000011">
    <property type="protein sequence ID" value="GJE66042.1"/>
    <property type="molecule type" value="Genomic_DNA"/>
</dbReference>
<evidence type="ECO:0000313" key="1">
    <source>
        <dbReference type="EMBL" id="GJE66042.1"/>
    </source>
</evidence>